<keyword evidence="5" id="KW-0812">Transmembrane</keyword>
<evidence type="ECO:0000256" key="7">
    <source>
        <dbReference type="ARBA" id="ARBA00022989"/>
    </source>
</evidence>
<dbReference type="Pfam" id="PF01762">
    <property type="entry name" value="Galactosyl_T"/>
    <property type="match status" value="1"/>
</dbReference>
<evidence type="ECO:0000313" key="11">
    <source>
        <dbReference type="EMBL" id="KAK8779249.1"/>
    </source>
</evidence>
<dbReference type="InterPro" id="IPR002659">
    <property type="entry name" value="Glyco_trans_31"/>
</dbReference>
<keyword evidence="12" id="KW-1185">Reference proteome</keyword>
<dbReference type="PANTHER" id="PTHR11214">
    <property type="entry name" value="BETA-1,3-N-ACETYLGLUCOSAMINYLTRANSFERASE"/>
    <property type="match status" value="1"/>
</dbReference>
<keyword evidence="8 10" id="KW-0333">Golgi apparatus</keyword>
<evidence type="ECO:0000256" key="10">
    <source>
        <dbReference type="RuleBase" id="RU363063"/>
    </source>
</evidence>
<dbReference type="GO" id="GO:0006493">
    <property type="term" value="P:protein O-linked glycosylation"/>
    <property type="evidence" value="ECO:0007669"/>
    <property type="project" value="TreeGrafter"/>
</dbReference>
<dbReference type="PANTHER" id="PTHR11214:SF376">
    <property type="entry name" value="HEXOSYLTRANSFERASE"/>
    <property type="match status" value="1"/>
</dbReference>
<keyword evidence="7" id="KW-1133">Transmembrane helix</keyword>
<dbReference type="GO" id="GO:0016758">
    <property type="term" value="F:hexosyltransferase activity"/>
    <property type="evidence" value="ECO:0007669"/>
    <property type="project" value="InterPro"/>
</dbReference>
<keyword evidence="9" id="KW-0472">Membrane</keyword>
<comment type="subcellular location">
    <subcellularLocation>
        <location evidence="1 10">Golgi apparatus membrane</location>
        <topology evidence="1 10">Single-pass type II membrane protein</topology>
    </subcellularLocation>
</comment>
<dbReference type="AlphaFoldDB" id="A0AAQ4EWV3"/>
<proteinExistence type="inferred from homology"/>
<accession>A0AAQ4EWV3</accession>
<evidence type="ECO:0000256" key="3">
    <source>
        <dbReference type="ARBA" id="ARBA00022676"/>
    </source>
</evidence>
<evidence type="ECO:0000256" key="8">
    <source>
        <dbReference type="ARBA" id="ARBA00023034"/>
    </source>
</evidence>
<comment type="caution">
    <text evidence="11">The sequence shown here is derived from an EMBL/GenBank/DDBJ whole genome shotgun (WGS) entry which is preliminary data.</text>
</comment>
<keyword evidence="4" id="KW-0808">Transferase</keyword>
<protein>
    <recommendedName>
        <fullName evidence="10">Hexosyltransferase</fullName>
        <ecNumber evidence="10">2.4.1.-</ecNumber>
    </recommendedName>
</protein>
<evidence type="ECO:0000256" key="6">
    <source>
        <dbReference type="ARBA" id="ARBA00022968"/>
    </source>
</evidence>
<evidence type="ECO:0000256" key="9">
    <source>
        <dbReference type="ARBA" id="ARBA00023136"/>
    </source>
</evidence>
<evidence type="ECO:0000256" key="2">
    <source>
        <dbReference type="ARBA" id="ARBA00008661"/>
    </source>
</evidence>
<gene>
    <name evidence="11" type="ORF">V5799_019410</name>
</gene>
<keyword evidence="6" id="KW-0735">Signal-anchor</keyword>
<evidence type="ECO:0000256" key="1">
    <source>
        <dbReference type="ARBA" id="ARBA00004323"/>
    </source>
</evidence>
<sequence>MVERSSEPRLTSRGGWAVIERCRHPLSVLLLVYTAPAGSSRRAVFRDTLMEEVAAQRFNWTAVFFTGRRPAESNVDVWLDQEVDTTGDLVLFPFEDTFAVMSIKFVAAMRWAAENCPVVQHVVKMDDDVLIQPFQVQFTLSRFCACPW</sequence>
<evidence type="ECO:0000256" key="5">
    <source>
        <dbReference type="ARBA" id="ARBA00022692"/>
    </source>
</evidence>
<dbReference type="EMBL" id="JARKHS020009993">
    <property type="protein sequence ID" value="KAK8779249.1"/>
    <property type="molecule type" value="Genomic_DNA"/>
</dbReference>
<organism evidence="11 12">
    <name type="scientific">Amblyomma americanum</name>
    <name type="common">Lone star tick</name>
    <dbReference type="NCBI Taxonomy" id="6943"/>
    <lineage>
        <taxon>Eukaryota</taxon>
        <taxon>Metazoa</taxon>
        <taxon>Ecdysozoa</taxon>
        <taxon>Arthropoda</taxon>
        <taxon>Chelicerata</taxon>
        <taxon>Arachnida</taxon>
        <taxon>Acari</taxon>
        <taxon>Parasitiformes</taxon>
        <taxon>Ixodida</taxon>
        <taxon>Ixodoidea</taxon>
        <taxon>Ixodidae</taxon>
        <taxon>Amblyomminae</taxon>
        <taxon>Amblyomma</taxon>
    </lineage>
</organism>
<dbReference type="GO" id="GO:0000139">
    <property type="term" value="C:Golgi membrane"/>
    <property type="evidence" value="ECO:0007669"/>
    <property type="project" value="UniProtKB-SubCell"/>
</dbReference>
<evidence type="ECO:0000313" key="12">
    <source>
        <dbReference type="Proteomes" id="UP001321473"/>
    </source>
</evidence>
<evidence type="ECO:0000256" key="4">
    <source>
        <dbReference type="ARBA" id="ARBA00022679"/>
    </source>
</evidence>
<comment type="similarity">
    <text evidence="2 10">Belongs to the glycosyltransferase 31 family.</text>
</comment>
<reference evidence="11 12" key="1">
    <citation type="journal article" date="2023" name="Arcadia Sci">
        <title>De novo assembly of a long-read Amblyomma americanum tick genome.</title>
        <authorList>
            <person name="Chou S."/>
            <person name="Poskanzer K.E."/>
            <person name="Rollins M."/>
            <person name="Thuy-Boun P.S."/>
        </authorList>
    </citation>
    <scope>NUCLEOTIDE SEQUENCE [LARGE SCALE GENOMIC DNA]</scope>
    <source>
        <strain evidence="11">F_SG_1</strain>
        <tissue evidence="11">Salivary glands</tissue>
    </source>
</reference>
<dbReference type="Proteomes" id="UP001321473">
    <property type="component" value="Unassembled WGS sequence"/>
</dbReference>
<name>A0AAQ4EWV3_AMBAM</name>
<dbReference type="EC" id="2.4.1.-" evidence="10"/>
<keyword evidence="3 10" id="KW-0328">Glycosyltransferase</keyword>